<dbReference type="Gene3D" id="1.10.260.40">
    <property type="entry name" value="lambda repressor-like DNA-binding domains"/>
    <property type="match status" value="1"/>
</dbReference>
<dbReference type="EMBL" id="CP016268">
    <property type="protein sequence ID" value="ANO51905.1"/>
    <property type="molecule type" value="Genomic_DNA"/>
</dbReference>
<dbReference type="GO" id="GO:0003677">
    <property type="term" value="F:DNA binding"/>
    <property type="evidence" value="ECO:0007669"/>
    <property type="project" value="InterPro"/>
</dbReference>
<evidence type="ECO:0008006" key="3">
    <source>
        <dbReference type="Google" id="ProtNLM"/>
    </source>
</evidence>
<dbReference type="KEGG" id="woc:BA177_12450"/>
<gene>
    <name evidence="1" type="ORF">BA177_12450</name>
</gene>
<dbReference type="AlphaFoldDB" id="A0A193LH99"/>
<protein>
    <recommendedName>
        <fullName evidence="3">Transcriptional regulator</fullName>
    </recommendedName>
</protein>
<reference evidence="1 2" key="1">
    <citation type="submission" date="2016-06" db="EMBL/GenBank/DDBJ databases">
        <title>Complete genome sequence of a deep-branching marine Gamma Proteobacterium Woeseia oceani type strain XK5.</title>
        <authorList>
            <person name="Mu D."/>
            <person name="Du Z."/>
        </authorList>
    </citation>
    <scope>NUCLEOTIDE SEQUENCE [LARGE SCALE GENOMIC DNA]</scope>
    <source>
        <strain evidence="1 2">XK5</strain>
    </source>
</reference>
<accession>A0A193LH99</accession>
<sequence>MRGKQQPSRSFDLASQAMRGIRERTELDQENVASLMHISAATLRCREQGRDDRTVPPQLDSRLYQIIRSP</sequence>
<keyword evidence="2" id="KW-1185">Reference proteome</keyword>
<evidence type="ECO:0000313" key="1">
    <source>
        <dbReference type="EMBL" id="ANO51905.1"/>
    </source>
</evidence>
<evidence type="ECO:0000313" key="2">
    <source>
        <dbReference type="Proteomes" id="UP000092695"/>
    </source>
</evidence>
<proteinExistence type="predicted"/>
<dbReference type="InterPro" id="IPR010982">
    <property type="entry name" value="Lambda_DNA-bd_dom_sf"/>
</dbReference>
<organism evidence="1 2">
    <name type="scientific">Woeseia oceani</name>
    <dbReference type="NCBI Taxonomy" id="1548547"/>
    <lineage>
        <taxon>Bacteria</taxon>
        <taxon>Pseudomonadati</taxon>
        <taxon>Pseudomonadota</taxon>
        <taxon>Gammaproteobacteria</taxon>
        <taxon>Woeseiales</taxon>
        <taxon>Woeseiaceae</taxon>
        <taxon>Woeseia</taxon>
    </lineage>
</organism>
<dbReference type="Proteomes" id="UP000092695">
    <property type="component" value="Chromosome"/>
</dbReference>
<name>A0A193LH99_9GAMM</name>